<dbReference type="SUPFAM" id="SSF51735">
    <property type="entry name" value="NAD(P)-binding Rossmann-fold domains"/>
    <property type="match status" value="1"/>
</dbReference>
<dbReference type="Gene3D" id="3.30.1780.10">
    <property type="entry name" value="ornithine cyclodeaminase, domain 1"/>
    <property type="match status" value="1"/>
</dbReference>
<comment type="caution">
    <text evidence="1">The sequence shown here is derived from an EMBL/GenBank/DDBJ whole genome shotgun (WGS) entry which is preliminary data.</text>
</comment>
<dbReference type="PANTHER" id="PTHR13812:SF19">
    <property type="entry name" value="KETIMINE REDUCTASE MU-CRYSTALLIN"/>
    <property type="match status" value="1"/>
</dbReference>
<dbReference type="Gene3D" id="3.40.50.720">
    <property type="entry name" value="NAD(P)-binding Rossmann-like Domain"/>
    <property type="match status" value="1"/>
</dbReference>
<accession>A0ABT9REH5</accession>
<organism evidence="1 2">
    <name type="scientific">Streptosporangium brasiliense</name>
    <dbReference type="NCBI Taxonomy" id="47480"/>
    <lineage>
        <taxon>Bacteria</taxon>
        <taxon>Bacillati</taxon>
        <taxon>Actinomycetota</taxon>
        <taxon>Actinomycetes</taxon>
        <taxon>Streptosporangiales</taxon>
        <taxon>Streptosporangiaceae</taxon>
        <taxon>Streptosporangium</taxon>
    </lineage>
</organism>
<keyword evidence="2" id="KW-1185">Reference proteome</keyword>
<evidence type="ECO:0000313" key="2">
    <source>
        <dbReference type="Proteomes" id="UP001230426"/>
    </source>
</evidence>
<sequence length="312" mass="32856">MTALRVVGGAEIEAGADLRELIGDMESSLRDDVRRHSVTPARFMEVRDSPYSVFGAMPSMSDPHDLFVTKVAALVDAGGGAAPGRTTVNAVVVVFSISTGEALAVLDGAALTDVKCAAITGLVTDLCATPHARTLGVVGTGALALQQVRGAAAVRDLDRVTVYGRDPDRAGRFADRARRSLGGAVEVAVTSSLREAVEGQDVVCTATTSSEPLLTGFDLPPPVHVNCMGSHTPESREVSAELLESSVLLVEDRATAVREAGHRHHRALELEEALRRGPELRAARTVFSSVGHGFLDLETTAHILKRLGGARR</sequence>
<dbReference type="RefSeq" id="WP_306869562.1">
    <property type="nucleotide sequence ID" value="NZ_JAUSRB010000002.1"/>
</dbReference>
<proteinExistence type="predicted"/>
<evidence type="ECO:0000313" key="1">
    <source>
        <dbReference type="EMBL" id="MDP9867673.1"/>
    </source>
</evidence>
<dbReference type="InterPro" id="IPR003462">
    <property type="entry name" value="ODC_Mu_crystall"/>
</dbReference>
<dbReference type="Pfam" id="PF02423">
    <property type="entry name" value="OCD_Mu_crystall"/>
    <property type="match status" value="1"/>
</dbReference>
<dbReference type="EMBL" id="JAUSRB010000002">
    <property type="protein sequence ID" value="MDP9867673.1"/>
    <property type="molecule type" value="Genomic_DNA"/>
</dbReference>
<name>A0ABT9REH5_9ACTN</name>
<dbReference type="InterPro" id="IPR036291">
    <property type="entry name" value="NAD(P)-bd_dom_sf"/>
</dbReference>
<dbReference type="PIRSF" id="PIRSF001439">
    <property type="entry name" value="CryM"/>
    <property type="match status" value="1"/>
</dbReference>
<dbReference type="InterPro" id="IPR023401">
    <property type="entry name" value="ODC_N"/>
</dbReference>
<dbReference type="Proteomes" id="UP001230426">
    <property type="component" value="Unassembled WGS sequence"/>
</dbReference>
<gene>
    <name evidence="1" type="ORF">J2S55_006939</name>
</gene>
<reference evidence="1 2" key="1">
    <citation type="submission" date="2023-07" db="EMBL/GenBank/DDBJ databases">
        <title>Sequencing the genomes of 1000 actinobacteria strains.</title>
        <authorList>
            <person name="Klenk H.-P."/>
        </authorList>
    </citation>
    <scope>NUCLEOTIDE SEQUENCE [LARGE SCALE GENOMIC DNA]</scope>
    <source>
        <strain evidence="1 2">DSM 44109</strain>
    </source>
</reference>
<protein>
    <submittedName>
        <fullName evidence="1">Ornithine cyclodeaminase/alanine dehydrogenase-like protein (Mu-crystallin family)</fullName>
    </submittedName>
</protein>
<dbReference type="PANTHER" id="PTHR13812">
    <property type="entry name" value="KETIMINE REDUCTASE MU-CRYSTALLIN"/>
    <property type="match status" value="1"/>
</dbReference>